<evidence type="ECO:0000256" key="2">
    <source>
        <dbReference type="ARBA" id="ARBA00005695"/>
    </source>
</evidence>
<reference evidence="6 7" key="1">
    <citation type="submission" date="2018-01" db="EMBL/GenBank/DDBJ databases">
        <title>Species boundaries and ecological features among Paraburkholderia terrae DSMZ17804T, P. hospita DSMZ17164T and P. caribensis DSMZ13236T.</title>
        <authorList>
            <person name="Pratama A.A."/>
        </authorList>
    </citation>
    <scope>NUCLEOTIDE SEQUENCE [LARGE SCALE GENOMIC DNA]</scope>
    <source>
        <strain evidence="6 7">DSM 17804</strain>
    </source>
</reference>
<dbReference type="GO" id="GO:0015833">
    <property type="term" value="P:peptide transport"/>
    <property type="evidence" value="ECO:0007669"/>
    <property type="project" value="TreeGrafter"/>
</dbReference>
<proteinExistence type="inferred from homology"/>
<dbReference type="InterPro" id="IPR039424">
    <property type="entry name" value="SBP_5"/>
</dbReference>
<dbReference type="GO" id="GO:0043190">
    <property type="term" value="C:ATP-binding cassette (ABC) transporter complex"/>
    <property type="evidence" value="ECO:0007669"/>
    <property type="project" value="InterPro"/>
</dbReference>
<dbReference type="Gene3D" id="3.40.190.10">
    <property type="entry name" value="Periplasmic binding protein-like II"/>
    <property type="match status" value="1"/>
</dbReference>
<dbReference type="KEGG" id="pter:C2L65_35500"/>
<dbReference type="OrthoDB" id="9801799at2"/>
<comment type="subcellular location">
    <subcellularLocation>
        <location evidence="1">Cell envelope</location>
    </subcellularLocation>
</comment>
<evidence type="ECO:0000256" key="4">
    <source>
        <dbReference type="ARBA" id="ARBA00022729"/>
    </source>
</evidence>
<dbReference type="Pfam" id="PF00496">
    <property type="entry name" value="SBP_bac_5"/>
    <property type="match status" value="1"/>
</dbReference>
<dbReference type="PIRSF" id="PIRSF002741">
    <property type="entry name" value="MppA"/>
    <property type="match status" value="1"/>
</dbReference>
<feature type="domain" description="Solute-binding protein family 5" evidence="5">
    <location>
        <begin position="114"/>
        <end position="441"/>
    </location>
</feature>
<gene>
    <name evidence="6" type="ORF">C2L65_35500</name>
</gene>
<evidence type="ECO:0000256" key="1">
    <source>
        <dbReference type="ARBA" id="ARBA00004196"/>
    </source>
</evidence>
<dbReference type="CDD" id="cd08503">
    <property type="entry name" value="PBP2_NikA_DppA_OppA_like_17"/>
    <property type="match status" value="1"/>
</dbReference>
<dbReference type="AlphaFoldDB" id="A0A2I8F0B7"/>
<dbReference type="Gene3D" id="3.10.105.10">
    <property type="entry name" value="Dipeptide-binding Protein, Domain 3"/>
    <property type="match status" value="1"/>
</dbReference>
<keyword evidence="4" id="KW-0732">Signal</keyword>
<dbReference type="Proteomes" id="UP000243502">
    <property type="component" value="Chromosome 3"/>
</dbReference>
<dbReference type="EMBL" id="CP026113">
    <property type="protein sequence ID" value="AUT64921.1"/>
    <property type="molecule type" value="Genomic_DNA"/>
</dbReference>
<dbReference type="InterPro" id="IPR030678">
    <property type="entry name" value="Peptide/Ni-bd"/>
</dbReference>
<evidence type="ECO:0000259" key="5">
    <source>
        <dbReference type="Pfam" id="PF00496"/>
    </source>
</evidence>
<dbReference type="Gene3D" id="3.90.76.10">
    <property type="entry name" value="Dipeptide-binding Protein, Domain 1"/>
    <property type="match status" value="1"/>
</dbReference>
<evidence type="ECO:0000313" key="6">
    <source>
        <dbReference type="EMBL" id="AUT64921.1"/>
    </source>
</evidence>
<dbReference type="InterPro" id="IPR000914">
    <property type="entry name" value="SBP_5_dom"/>
</dbReference>
<dbReference type="SUPFAM" id="SSF53850">
    <property type="entry name" value="Periplasmic binding protein-like II"/>
    <property type="match status" value="1"/>
</dbReference>
<evidence type="ECO:0000313" key="7">
    <source>
        <dbReference type="Proteomes" id="UP000243502"/>
    </source>
</evidence>
<dbReference type="InterPro" id="IPR006311">
    <property type="entry name" value="TAT_signal"/>
</dbReference>
<dbReference type="RefSeq" id="WP_103254625.1">
    <property type="nucleotide sequence ID" value="NZ_CP026113.1"/>
</dbReference>
<sequence>MKSSNHLLQRLRTGANDLQNHAIDEFLAGRLSRRELLRAGSVLGLWTLGGAISLTTSQAVRAAEVGNTNATIRVGHPMPSGAIDPLTAFDVASPALLNQSGEYLINADGETAMLHPALALSWRSNTAGDVWTFKVRQGVRFQDGQPLTAKDVAATFNRLTDPHSGSAALALLRGVLSKGGTVARDNQTIEFHLDSPNGSFPWYVSSDTVNAVILPANFQGPYEKSFIGTGPYRLERYQPRLGASFVRNESYWGPKARTPRVEFKFYGDSQGQLLAMQGRQVDVLTRFTVHGGLALLHELEFRVMGARSSTHRQIHMRTDQGVFKDKRVRQALALVLDRDTIVRGLLQGRGVVANDHPFAPMFATFDPSLKQKTRDVDGARTRLAAAGLPNGFSATLTTEAFLEMPDLAVVVQNAAKDAGINLSLRVEAQEAYYGSGTAGKSDWLDSPLGMTDYAHRGVPDAFLRGPLMSGGAWNAARYANPQYDSLVKRYIGTLDVAEQKQVAGQIERLLADETPLIIPYFADSLIVTRADVSGVRATPMAQLYLDQAQVG</sequence>
<dbReference type="PROSITE" id="PS51318">
    <property type="entry name" value="TAT"/>
    <property type="match status" value="1"/>
</dbReference>
<dbReference type="GO" id="GO:0030288">
    <property type="term" value="C:outer membrane-bounded periplasmic space"/>
    <property type="evidence" value="ECO:0007669"/>
    <property type="project" value="UniProtKB-ARBA"/>
</dbReference>
<dbReference type="GO" id="GO:1904680">
    <property type="term" value="F:peptide transmembrane transporter activity"/>
    <property type="evidence" value="ECO:0007669"/>
    <property type="project" value="TreeGrafter"/>
</dbReference>
<comment type="similarity">
    <text evidence="2">Belongs to the bacterial solute-binding protein 5 family.</text>
</comment>
<dbReference type="PANTHER" id="PTHR30290">
    <property type="entry name" value="PERIPLASMIC BINDING COMPONENT OF ABC TRANSPORTER"/>
    <property type="match status" value="1"/>
</dbReference>
<dbReference type="PANTHER" id="PTHR30290:SF10">
    <property type="entry name" value="PERIPLASMIC OLIGOPEPTIDE-BINDING PROTEIN-RELATED"/>
    <property type="match status" value="1"/>
</dbReference>
<protein>
    <submittedName>
        <fullName evidence="6">Peptide ABC transporter substrate-binding protein</fullName>
    </submittedName>
</protein>
<organism evidence="6 7">
    <name type="scientific">Paraburkholderia terrae</name>
    <dbReference type="NCBI Taxonomy" id="311230"/>
    <lineage>
        <taxon>Bacteria</taxon>
        <taxon>Pseudomonadati</taxon>
        <taxon>Pseudomonadota</taxon>
        <taxon>Betaproteobacteria</taxon>
        <taxon>Burkholderiales</taxon>
        <taxon>Burkholderiaceae</taxon>
        <taxon>Paraburkholderia</taxon>
    </lineage>
</organism>
<accession>A0A2I8F0B7</accession>
<name>A0A2I8F0B7_9BURK</name>
<keyword evidence="3" id="KW-0813">Transport</keyword>
<evidence type="ECO:0000256" key="3">
    <source>
        <dbReference type="ARBA" id="ARBA00022448"/>
    </source>
</evidence>